<dbReference type="Pfam" id="PF01381">
    <property type="entry name" value="HTH_3"/>
    <property type="match status" value="1"/>
</dbReference>
<reference evidence="2 3" key="1">
    <citation type="submission" date="2015-08" db="EMBL/GenBank/DDBJ databases">
        <title>Whole genome sequence of Flavobacterium akiainvivens IK-1T, from decaying Wikstroemia oahuensis, an endemic Hawaiian shrub.</title>
        <authorList>
            <person name="Wan X."/>
            <person name="Hou S."/>
            <person name="Saito J."/>
            <person name="Donachie S."/>
        </authorList>
    </citation>
    <scope>NUCLEOTIDE SEQUENCE [LARGE SCALE GENOMIC DNA]</scope>
    <source>
        <strain evidence="2 3">IK-1</strain>
    </source>
</reference>
<keyword evidence="3" id="KW-1185">Reference proteome</keyword>
<dbReference type="SMART" id="SM00530">
    <property type="entry name" value="HTH_XRE"/>
    <property type="match status" value="1"/>
</dbReference>
<feature type="domain" description="HTH cro/C1-type" evidence="1">
    <location>
        <begin position="11"/>
        <end position="65"/>
    </location>
</feature>
<dbReference type="InterPro" id="IPR001387">
    <property type="entry name" value="Cro/C1-type_HTH"/>
</dbReference>
<evidence type="ECO:0000313" key="2">
    <source>
        <dbReference type="EMBL" id="KOS08242.1"/>
    </source>
</evidence>
<evidence type="ECO:0000259" key="1">
    <source>
        <dbReference type="PROSITE" id="PS50943"/>
    </source>
</evidence>
<sequence>MDYKKTVGEILRAKREEKGLLLRQVAALLEMDIAILSKIERGQRNVNKEQVFKLADILGIEREELLIQYLSEKIAVELKDELLADKTLRVAEKKIKYMSKTK</sequence>
<comment type="caution">
    <text evidence="2">The sequence shown here is derived from an EMBL/GenBank/DDBJ whole genome shotgun (WGS) entry which is preliminary data.</text>
</comment>
<dbReference type="Proteomes" id="UP000037755">
    <property type="component" value="Unassembled WGS sequence"/>
</dbReference>
<proteinExistence type="predicted"/>
<dbReference type="SUPFAM" id="SSF47413">
    <property type="entry name" value="lambda repressor-like DNA-binding domains"/>
    <property type="match status" value="1"/>
</dbReference>
<dbReference type="RefSeq" id="WP_054410180.1">
    <property type="nucleotide sequence ID" value="NZ_FOYA01000008.1"/>
</dbReference>
<dbReference type="Gene3D" id="1.10.260.40">
    <property type="entry name" value="lambda repressor-like DNA-binding domains"/>
    <property type="match status" value="1"/>
</dbReference>
<dbReference type="PROSITE" id="PS50943">
    <property type="entry name" value="HTH_CROC1"/>
    <property type="match status" value="1"/>
</dbReference>
<dbReference type="PATRIC" id="fig|1202724.3.peg.1452"/>
<dbReference type="EMBL" id="LIYD01000005">
    <property type="protein sequence ID" value="KOS08242.1"/>
    <property type="molecule type" value="Genomic_DNA"/>
</dbReference>
<organism evidence="2 3">
    <name type="scientific">Flavobacterium akiainvivens</name>
    <dbReference type="NCBI Taxonomy" id="1202724"/>
    <lineage>
        <taxon>Bacteria</taxon>
        <taxon>Pseudomonadati</taxon>
        <taxon>Bacteroidota</taxon>
        <taxon>Flavobacteriia</taxon>
        <taxon>Flavobacteriales</taxon>
        <taxon>Flavobacteriaceae</taxon>
        <taxon>Flavobacterium</taxon>
    </lineage>
</organism>
<dbReference type="AlphaFoldDB" id="A0A0M9VJX1"/>
<name>A0A0M9VJX1_9FLAO</name>
<dbReference type="InterPro" id="IPR010982">
    <property type="entry name" value="Lambda_DNA-bd_dom_sf"/>
</dbReference>
<dbReference type="OrthoDB" id="4762426at2"/>
<dbReference type="CDD" id="cd00093">
    <property type="entry name" value="HTH_XRE"/>
    <property type="match status" value="1"/>
</dbReference>
<protein>
    <submittedName>
        <fullName evidence="2">XRE family transcriptional regulator</fullName>
    </submittedName>
</protein>
<gene>
    <name evidence="2" type="ORF">AM493_06980</name>
</gene>
<evidence type="ECO:0000313" key="3">
    <source>
        <dbReference type="Proteomes" id="UP000037755"/>
    </source>
</evidence>
<dbReference type="STRING" id="1202724.AM493_06980"/>
<accession>A0A0M9VJX1</accession>
<dbReference type="GO" id="GO:0003677">
    <property type="term" value="F:DNA binding"/>
    <property type="evidence" value="ECO:0007669"/>
    <property type="project" value="InterPro"/>
</dbReference>